<protein>
    <recommendedName>
        <fullName evidence="10">Molybdenum transport system permease</fullName>
    </recommendedName>
</protein>
<dbReference type="PROSITE" id="PS50928">
    <property type="entry name" value="ABC_TM1"/>
    <property type="match status" value="1"/>
</dbReference>
<evidence type="ECO:0000259" key="11">
    <source>
        <dbReference type="PROSITE" id="PS50928"/>
    </source>
</evidence>
<evidence type="ECO:0000313" key="13">
    <source>
        <dbReference type="Proteomes" id="UP001145072"/>
    </source>
</evidence>
<keyword evidence="4 10" id="KW-1003">Cell membrane</keyword>
<dbReference type="Pfam" id="PF00528">
    <property type="entry name" value="BPD_transp_1"/>
    <property type="match status" value="1"/>
</dbReference>
<dbReference type="AlphaFoldDB" id="A0A9X3WMD6"/>
<evidence type="ECO:0000313" key="12">
    <source>
        <dbReference type="EMBL" id="MDC3421438.1"/>
    </source>
</evidence>
<feature type="transmembrane region" description="Helical" evidence="9">
    <location>
        <begin position="135"/>
        <end position="157"/>
    </location>
</feature>
<dbReference type="CDD" id="cd06261">
    <property type="entry name" value="TM_PBP2"/>
    <property type="match status" value="1"/>
</dbReference>
<feature type="transmembrane region" description="Helical" evidence="9">
    <location>
        <begin position="196"/>
        <end position="214"/>
    </location>
</feature>
<evidence type="ECO:0000256" key="7">
    <source>
        <dbReference type="ARBA" id="ARBA00022989"/>
    </source>
</evidence>
<evidence type="ECO:0000256" key="5">
    <source>
        <dbReference type="ARBA" id="ARBA00022505"/>
    </source>
</evidence>
<name>A0A9X3WMD6_9BACI</name>
<dbReference type="EMBL" id="JAMQJZ010000011">
    <property type="protein sequence ID" value="MDC3421438.1"/>
    <property type="molecule type" value="Genomic_DNA"/>
</dbReference>
<dbReference type="PANTHER" id="PTHR30183">
    <property type="entry name" value="MOLYBDENUM TRANSPORT SYSTEM PERMEASE PROTEIN MODB"/>
    <property type="match status" value="1"/>
</dbReference>
<comment type="caution">
    <text evidence="12">The sequence shown here is derived from an EMBL/GenBank/DDBJ whole genome shotgun (WGS) entry which is preliminary data.</text>
</comment>
<evidence type="ECO:0000256" key="2">
    <source>
        <dbReference type="ARBA" id="ARBA00007069"/>
    </source>
</evidence>
<feature type="domain" description="ABC transmembrane type-1" evidence="11">
    <location>
        <begin position="10"/>
        <end position="214"/>
    </location>
</feature>
<evidence type="ECO:0000256" key="3">
    <source>
        <dbReference type="ARBA" id="ARBA00022448"/>
    </source>
</evidence>
<comment type="subcellular location">
    <subcellularLocation>
        <location evidence="1 9">Cell membrane</location>
        <topology evidence="1 9">Multi-pass membrane protein</topology>
    </subcellularLocation>
</comment>
<comment type="similarity">
    <text evidence="2 10">Belongs to the binding-protein-dependent transport system permease family. CysTW subfamily.</text>
</comment>
<evidence type="ECO:0000256" key="1">
    <source>
        <dbReference type="ARBA" id="ARBA00004651"/>
    </source>
</evidence>
<keyword evidence="7 9" id="KW-1133">Transmembrane helix</keyword>
<dbReference type="InterPro" id="IPR035906">
    <property type="entry name" value="MetI-like_sf"/>
</dbReference>
<evidence type="ECO:0000256" key="8">
    <source>
        <dbReference type="ARBA" id="ARBA00023136"/>
    </source>
</evidence>
<dbReference type="Proteomes" id="UP001145072">
    <property type="component" value="Unassembled WGS sequence"/>
</dbReference>
<accession>A0A9X3WMD6</accession>
<evidence type="ECO:0000256" key="4">
    <source>
        <dbReference type="ARBA" id="ARBA00022475"/>
    </source>
</evidence>
<feature type="transmembrane region" description="Helical" evidence="9">
    <location>
        <begin position="82"/>
        <end position="107"/>
    </location>
</feature>
<dbReference type="Gene3D" id="1.10.3720.10">
    <property type="entry name" value="MetI-like"/>
    <property type="match status" value="1"/>
</dbReference>
<sequence>MTSTAFFHPIQVSLLVAISALIVVLITGLGIGWFMSRNQFKGKTTVETMLILPLVLPPTVIGFLLIMIFGNQGVVGKLVDQLFGQSVMFTVGAAIIAAIVVSFPLMYQSVKTGFQSIPNDIENAARVDGANEWKVFRYISIPLCAKSIVSGIVLSFARALGEFGATIMFAGNIPGKTQTVPTAIYVAFESNQMGLAWAWVIAIVCISFIMLFMIRKNS</sequence>
<keyword evidence="13" id="KW-1185">Reference proteome</keyword>
<reference evidence="12" key="1">
    <citation type="submission" date="2022-06" db="EMBL/GenBank/DDBJ databases">
        <title>Aquibacillus sp. a new bacterium isolated from soil saline samples.</title>
        <authorList>
            <person name="Galisteo C."/>
            <person name="De La Haba R."/>
            <person name="Sanchez-Porro C."/>
            <person name="Ventosa A."/>
        </authorList>
    </citation>
    <scope>NUCLEOTIDE SEQUENCE</scope>
    <source>
        <strain evidence="12">JCM 12387</strain>
    </source>
</reference>
<dbReference type="PANTHER" id="PTHR30183:SF3">
    <property type="entry name" value="MOLYBDENUM TRANSPORT SYSTEM PERMEASE PROTEIN MODB"/>
    <property type="match status" value="1"/>
</dbReference>
<dbReference type="InterPro" id="IPR011867">
    <property type="entry name" value="ModB_ABC"/>
</dbReference>
<evidence type="ECO:0000256" key="10">
    <source>
        <dbReference type="RuleBase" id="RU365097"/>
    </source>
</evidence>
<feature type="transmembrane region" description="Helical" evidence="9">
    <location>
        <begin position="48"/>
        <end position="70"/>
    </location>
</feature>
<gene>
    <name evidence="12" type="primary">modB</name>
    <name evidence="12" type="ORF">NC661_13760</name>
</gene>
<dbReference type="RefSeq" id="WP_259870229.1">
    <property type="nucleotide sequence ID" value="NZ_JAMQJZ010000011.1"/>
</dbReference>
<dbReference type="NCBIfam" id="TIGR02141">
    <property type="entry name" value="modB_ABC"/>
    <property type="match status" value="1"/>
</dbReference>
<dbReference type="InterPro" id="IPR000515">
    <property type="entry name" value="MetI-like"/>
</dbReference>
<keyword evidence="5 10" id="KW-0500">Molybdenum</keyword>
<evidence type="ECO:0000256" key="6">
    <source>
        <dbReference type="ARBA" id="ARBA00022692"/>
    </source>
</evidence>
<proteinExistence type="inferred from homology"/>
<keyword evidence="6 9" id="KW-0812">Transmembrane</keyword>
<keyword evidence="3 9" id="KW-0813">Transport</keyword>
<dbReference type="SUPFAM" id="SSF161098">
    <property type="entry name" value="MetI-like"/>
    <property type="match status" value="1"/>
</dbReference>
<keyword evidence="8 9" id="KW-0472">Membrane</keyword>
<dbReference type="GO" id="GO:0005886">
    <property type="term" value="C:plasma membrane"/>
    <property type="evidence" value="ECO:0007669"/>
    <property type="project" value="UniProtKB-SubCell"/>
</dbReference>
<dbReference type="GO" id="GO:0015098">
    <property type="term" value="F:molybdate ion transmembrane transporter activity"/>
    <property type="evidence" value="ECO:0007669"/>
    <property type="project" value="UniProtKB-UniRule"/>
</dbReference>
<feature type="transmembrane region" description="Helical" evidence="9">
    <location>
        <begin position="12"/>
        <end position="36"/>
    </location>
</feature>
<evidence type="ECO:0000256" key="9">
    <source>
        <dbReference type="RuleBase" id="RU363032"/>
    </source>
</evidence>
<organism evidence="12 13">
    <name type="scientific">Aquibacillus koreensis</name>
    <dbReference type="NCBI Taxonomy" id="279446"/>
    <lineage>
        <taxon>Bacteria</taxon>
        <taxon>Bacillati</taxon>
        <taxon>Bacillota</taxon>
        <taxon>Bacilli</taxon>
        <taxon>Bacillales</taxon>
        <taxon>Bacillaceae</taxon>
        <taxon>Aquibacillus</taxon>
    </lineage>
</organism>
<comment type="function">
    <text evidence="10">Part of the binding-protein-dependent transport system for molybdenum; probably responsible for the translocation of the substrate across the membrane.</text>
</comment>